<dbReference type="RefSeq" id="WP_108983964.1">
    <property type="nucleotide sequence ID" value="NZ_BFBR01000002.1"/>
</dbReference>
<dbReference type="PANTHER" id="PTHR35010">
    <property type="entry name" value="BLL4672 PROTEIN-RELATED"/>
    <property type="match status" value="1"/>
</dbReference>
<dbReference type="OrthoDB" id="9785973at2"/>
<evidence type="ECO:0000313" key="2">
    <source>
        <dbReference type="EMBL" id="GBF57069.1"/>
    </source>
</evidence>
<organism evidence="2 3">
    <name type="scientific">Candidatus Phycosocius bacilliformis</name>
    <dbReference type="NCBI Taxonomy" id="1445552"/>
    <lineage>
        <taxon>Bacteria</taxon>
        <taxon>Pseudomonadati</taxon>
        <taxon>Pseudomonadota</taxon>
        <taxon>Alphaproteobacteria</taxon>
        <taxon>Caulobacterales</taxon>
        <taxon>Caulobacterales incertae sedis</taxon>
        <taxon>Candidatus Phycosocius</taxon>
    </lineage>
</organism>
<dbReference type="PANTHER" id="PTHR35010:SF4">
    <property type="entry name" value="BLL5781 PROTEIN"/>
    <property type="match status" value="1"/>
</dbReference>
<dbReference type="Pfam" id="PF01381">
    <property type="entry name" value="HTH_3"/>
    <property type="match status" value="1"/>
</dbReference>
<evidence type="ECO:0000259" key="1">
    <source>
        <dbReference type="PROSITE" id="PS50943"/>
    </source>
</evidence>
<dbReference type="PROSITE" id="PS50943">
    <property type="entry name" value="HTH_CROC1"/>
    <property type="match status" value="1"/>
</dbReference>
<dbReference type="SUPFAM" id="SSF47413">
    <property type="entry name" value="lambda repressor-like DNA-binding domains"/>
    <property type="match status" value="1"/>
</dbReference>
<reference evidence="2 3" key="1">
    <citation type="journal article" date="2018" name="Genome Announc.">
        <title>Draft Genome Sequence of "Candidatus Phycosocius bacilliformis," an Alphaproteobacterial Ectosymbiont of the Hydrocarbon-Producing Green Alga Botryococcus braunii.</title>
        <authorList>
            <person name="Tanabe Y."/>
            <person name="Yamaguchi H."/>
            <person name="Watanabe M.M."/>
        </authorList>
    </citation>
    <scope>NUCLEOTIDE SEQUENCE [LARGE SCALE GENOMIC DNA]</scope>
    <source>
        <strain evidence="2 3">BOTRYCO-2</strain>
    </source>
</reference>
<dbReference type="Gene3D" id="3.30.450.180">
    <property type="match status" value="1"/>
</dbReference>
<dbReference type="Gene3D" id="1.10.260.40">
    <property type="entry name" value="lambda repressor-like DNA-binding domains"/>
    <property type="match status" value="1"/>
</dbReference>
<dbReference type="AlphaFoldDB" id="A0A2P2E7N4"/>
<dbReference type="GO" id="GO:0003677">
    <property type="term" value="F:DNA binding"/>
    <property type="evidence" value="ECO:0007669"/>
    <property type="project" value="InterPro"/>
</dbReference>
<comment type="caution">
    <text evidence="2">The sequence shown here is derived from an EMBL/GenBank/DDBJ whole genome shotgun (WGS) entry which is preliminary data.</text>
</comment>
<dbReference type="CDD" id="cd00093">
    <property type="entry name" value="HTH_XRE"/>
    <property type="match status" value="1"/>
</dbReference>
<dbReference type="InterPro" id="IPR041413">
    <property type="entry name" value="MLTR_LBD"/>
</dbReference>
<accession>A0A2P2E7N4</accession>
<dbReference type="SMART" id="SM00530">
    <property type="entry name" value="HTH_XRE"/>
    <property type="match status" value="1"/>
</dbReference>
<dbReference type="InterPro" id="IPR010982">
    <property type="entry name" value="Lambda_DNA-bd_dom_sf"/>
</dbReference>
<feature type="domain" description="HTH cro/C1-type" evidence="1">
    <location>
        <begin position="20"/>
        <end position="74"/>
    </location>
</feature>
<name>A0A2P2E7N4_9PROT</name>
<dbReference type="EMBL" id="BFBR01000002">
    <property type="protein sequence ID" value="GBF57069.1"/>
    <property type="molecule type" value="Genomic_DNA"/>
</dbReference>
<dbReference type="Proteomes" id="UP000245086">
    <property type="component" value="Unassembled WGS sequence"/>
</dbReference>
<dbReference type="InterPro" id="IPR001387">
    <property type="entry name" value="Cro/C1-type_HTH"/>
</dbReference>
<keyword evidence="3" id="KW-1185">Reference proteome</keyword>
<protein>
    <recommendedName>
        <fullName evidence="1">HTH cro/C1-type domain-containing protein</fullName>
    </recommendedName>
</protein>
<evidence type="ECO:0000313" key="3">
    <source>
        <dbReference type="Proteomes" id="UP000245086"/>
    </source>
</evidence>
<gene>
    <name evidence="2" type="ORF">PbB2_00728</name>
</gene>
<dbReference type="Pfam" id="PF17765">
    <property type="entry name" value="MLTR_LBD"/>
    <property type="match status" value="1"/>
</dbReference>
<sequence length="280" mass="31381">MPGDTQLQMADHDGGFARLLRDWRQRRRLSQLDLALMSGVSQRHVSFLESRRANPSRNMILQLSETLDVPLRDRNAWLTAAGFAPIYKTRTLDDPQMSQVMAAIHMMLKAHEPFPALALDRAWNVRLSNQAFDRLTAMLGEDIWARVGDGTRNLMRLFFHPDGIKPYVTNWAAVGPLIWQRAQREAEAVGEPAMKAVLAELAPYQDNHILWSAAETALVPVMPFSMEMNGLKISMFAVVATFGTAQDITADELRLETLFPADAQTEALFRAAATPPDPSR</sequence>
<proteinExistence type="predicted"/>